<dbReference type="SUPFAM" id="SSF81321">
    <property type="entry name" value="Family A G protein-coupled receptor-like"/>
    <property type="match status" value="1"/>
</dbReference>
<name>A0A2G5SRC8_9PELO</name>
<evidence type="ECO:0000256" key="2">
    <source>
        <dbReference type="ARBA" id="ARBA00022692"/>
    </source>
</evidence>
<keyword evidence="9" id="KW-1185">Reference proteome</keyword>
<dbReference type="PROSITE" id="PS50262">
    <property type="entry name" value="G_PROTEIN_RECEP_F1_2"/>
    <property type="match status" value="1"/>
</dbReference>
<keyword evidence="3 6" id="KW-1133">Transmembrane helix</keyword>
<proteinExistence type="inferred from homology"/>
<dbReference type="InterPro" id="IPR000276">
    <property type="entry name" value="GPCR_Rhodpsn"/>
</dbReference>
<keyword evidence="4 6" id="KW-0472">Membrane</keyword>
<dbReference type="GO" id="GO:0016020">
    <property type="term" value="C:membrane"/>
    <property type="evidence" value="ECO:0007669"/>
    <property type="project" value="UniProtKB-SubCell"/>
</dbReference>
<dbReference type="GO" id="GO:0004930">
    <property type="term" value="F:G protein-coupled receptor activity"/>
    <property type="evidence" value="ECO:0007669"/>
    <property type="project" value="UniProtKB-KW"/>
</dbReference>
<feature type="transmembrane region" description="Helical" evidence="6">
    <location>
        <begin position="177"/>
        <end position="197"/>
    </location>
</feature>
<feature type="transmembrane region" description="Helical" evidence="6">
    <location>
        <begin position="295"/>
        <end position="319"/>
    </location>
</feature>
<reference evidence="9" key="1">
    <citation type="submission" date="2017-10" db="EMBL/GenBank/DDBJ databases">
        <title>Rapid genome shrinkage in a self-fertile nematode reveals novel sperm competition proteins.</title>
        <authorList>
            <person name="Yin D."/>
            <person name="Schwarz E.M."/>
            <person name="Thomas C.G."/>
            <person name="Felde R.L."/>
            <person name="Korf I.F."/>
            <person name="Cutter A.D."/>
            <person name="Schartner C.M."/>
            <person name="Ralston E.J."/>
            <person name="Meyer B.J."/>
            <person name="Haag E.S."/>
        </authorList>
    </citation>
    <scope>NUCLEOTIDE SEQUENCE [LARGE SCALE GENOMIC DNA]</scope>
    <source>
        <strain evidence="9">JU1422</strain>
    </source>
</reference>
<feature type="transmembrane region" description="Helical" evidence="6">
    <location>
        <begin position="241"/>
        <end position="259"/>
    </location>
</feature>
<comment type="subcellular location">
    <subcellularLocation>
        <location evidence="1">Membrane</location>
    </subcellularLocation>
</comment>
<feature type="domain" description="G-protein coupled receptors family 1 profile" evidence="7">
    <location>
        <begin position="58"/>
        <end position="351"/>
    </location>
</feature>
<dbReference type="PANTHER" id="PTHR47760">
    <property type="entry name" value="G-PROTEIN COUPLED RECEPTOR B0563.6-LIKE PROTEIN-RELATED"/>
    <property type="match status" value="1"/>
</dbReference>
<dbReference type="Gene3D" id="1.20.1070.10">
    <property type="entry name" value="Rhodopsin 7-helix transmembrane proteins"/>
    <property type="match status" value="1"/>
</dbReference>
<dbReference type="InterPro" id="IPR053093">
    <property type="entry name" value="GPCR-like"/>
</dbReference>
<feature type="transmembrane region" description="Helical" evidence="6">
    <location>
        <begin position="88"/>
        <end position="111"/>
    </location>
</feature>
<feature type="transmembrane region" description="Helical" evidence="6">
    <location>
        <begin position="331"/>
        <end position="354"/>
    </location>
</feature>
<evidence type="ECO:0000256" key="1">
    <source>
        <dbReference type="ARBA" id="ARBA00004370"/>
    </source>
</evidence>
<comment type="caution">
    <text evidence="8">The sequence shown here is derived from an EMBL/GenBank/DDBJ whole genome shotgun (WGS) entry which is preliminary data.</text>
</comment>
<accession>A0A2G5SRC8</accession>
<keyword evidence="5" id="KW-0297">G-protein coupled receptor</keyword>
<feature type="transmembrane region" description="Helical" evidence="6">
    <location>
        <begin position="18"/>
        <end position="40"/>
    </location>
</feature>
<feature type="transmembrane region" description="Helical" evidence="6">
    <location>
        <begin position="56"/>
        <end position="76"/>
    </location>
</feature>
<dbReference type="Proteomes" id="UP000230233">
    <property type="component" value="Chromosome X"/>
</dbReference>
<dbReference type="AlphaFoldDB" id="A0A2G5SRC8"/>
<dbReference type="PROSITE" id="PS00237">
    <property type="entry name" value="G_PROTEIN_RECEP_F1_1"/>
    <property type="match status" value="1"/>
</dbReference>
<dbReference type="STRING" id="1611254.A0A2G5SRC8"/>
<dbReference type="Pfam" id="PF00001">
    <property type="entry name" value="7tm_1"/>
    <property type="match status" value="1"/>
</dbReference>
<feature type="transmembrane region" description="Helical" evidence="6">
    <location>
        <begin position="131"/>
        <end position="156"/>
    </location>
</feature>
<organism evidence="8 9">
    <name type="scientific">Caenorhabditis nigoni</name>
    <dbReference type="NCBI Taxonomy" id="1611254"/>
    <lineage>
        <taxon>Eukaryota</taxon>
        <taxon>Metazoa</taxon>
        <taxon>Ecdysozoa</taxon>
        <taxon>Nematoda</taxon>
        <taxon>Chromadorea</taxon>
        <taxon>Rhabditida</taxon>
        <taxon>Rhabditina</taxon>
        <taxon>Rhabditomorpha</taxon>
        <taxon>Rhabditoidea</taxon>
        <taxon>Rhabditidae</taxon>
        <taxon>Peloderinae</taxon>
        <taxon>Caenorhabditis</taxon>
    </lineage>
</organism>
<protein>
    <recommendedName>
        <fullName evidence="7">G-protein coupled receptors family 1 profile domain-containing protein</fullName>
    </recommendedName>
</protein>
<dbReference type="InterPro" id="IPR017452">
    <property type="entry name" value="GPCR_Rhodpsn_7TM"/>
</dbReference>
<evidence type="ECO:0000256" key="3">
    <source>
        <dbReference type="ARBA" id="ARBA00022989"/>
    </source>
</evidence>
<dbReference type="OrthoDB" id="10033446at2759"/>
<keyword evidence="2 5" id="KW-0812">Transmembrane</keyword>
<gene>
    <name evidence="8" type="primary">Cni-AH9.1</name>
    <name evidence="8" type="synonym">Cnig_chr_X.g23730</name>
    <name evidence="8" type="ORF">B9Z55_023730</name>
</gene>
<dbReference type="CDD" id="cd14978">
    <property type="entry name" value="7tmA_FMRFamide_R-like"/>
    <property type="match status" value="1"/>
</dbReference>
<evidence type="ECO:0000313" key="9">
    <source>
        <dbReference type="Proteomes" id="UP000230233"/>
    </source>
</evidence>
<dbReference type="PRINTS" id="PR00237">
    <property type="entry name" value="GPCRRHODOPSN"/>
</dbReference>
<keyword evidence="5" id="KW-0807">Transducer</keyword>
<comment type="similarity">
    <text evidence="5">Belongs to the G-protein coupled receptor 1 family.</text>
</comment>
<evidence type="ECO:0000259" key="7">
    <source>
        <dbReference type="PROSITE" id="PS50262"/>
    </source>
</evidence>
<evidence type="ECO:0000313" key="8">
    <source>
        <dbReference type="EMBL" id="PIC17512.1"/>
    </source>
</evidence>
<evidence type="ECO:0000256" key="4">
    <source>
        <dbReference type="ARBA" id="ARBA00023136"/>
    </source>
</evidence>
<keyword evidence="5" id="KW-0675">Receptor</keyword>
<dbReference type="EMBL" id="PDUG01000006">
    <property type="protein sequence ID" value="PIC17512.1"/>
    <property type="molecule type" value="Genomic_DNA"/>
</dbReference>
<dbReference type="PANTHER" id="PTHR47760:SF3">
    <property type="entry name" value="G-PROTEIN COUPLED RECEPTOR AH9.1-RELATED"/>
    <property type="match status" value="1"/>
</dbReference>
<evidence type="ECO:0000256" key="5">
    <source>
        <dbReference type="RuleBase" id="RU000688"/>
    </source>
</evidence>
<sequence>MFVILLRKIINSKNKYKIFISVFVLFLTIVYNAGLVHFFFRTTSVDDSAEMNHVDYVAHVIVMPIVLSIGMINQCLNVCTLLHIKTSIFLYLKASAIADILSIVAFIPFLLRHAKLIDPSWELGMFYHAHLELPLINALISASALNIVAMTVDRYVSVCHPIKFFQNNETKPSRRRTMLIIVMIYFIALLIYFPSVFQKKLGVVTNALTNVTVYTIVRNEDVEALRIFQFYLIVREVICRWGPVFLLVVLNMCVVRGLRKIDKRNWFWRQPSTNSRTETTAQRQLRSPRDDRSRISVLLFVTSATFIICNVPASVISFFVGRVSGSIFWQIFRAIANLLQVTSYLYNFYLYALCSSEYRHAFLRLFGCRPSQSPVSTGDSPTVRVSVHGKRCQAVVLLENEQNGYPVNEV</sequence>
<evidence type="ECO:0000256" key="6">
    <source>
        <dbReference type="SAM" id="Phobius"/>
    </source>
</evidence>